<evidence type="ECO:0000259" key="6">
    <source>
        <dbReference type="Pfam" id="PF01957"/>
    </source>
</evidence>
<feature type="transmembrane region" description="Helical" evidence="5">
    <location>
        <begin position="28"/>
        <end position="61"/>
    </location>
</feature>
<name>A0A1P8TAZ1_9ACTN</name>
<dbReference type="EMBL" id="CP015588">
    <property type="protein sequence ID" value="APY84797.1"/>
    <property type="molecule type" value="Genomic_DNA"/>
</dbReference>
<reference evidence="8 10" key="2">
    <citation type="submission" date="2020-12" db="EMBL/GenBank/DDBJ databases">
        <title>Identification and biosynthesis of polyene macrolides produced by Streptomyces alfalfae Men-myco-93-63.</title>
        <authorList>
            <person name="Liu D."/>
            <person name="Li Y."/>
            <person name="Liu L."/>
            <person name="Han X."/>
            <person name="Shen F."/>
        </authorList>
    </citation>
    <scope>NUCLEOTIDE SEQUENCE [LARGE SCALE GENOMIC DNA]</scope>
    <source>
        <strain evidence="8 10">Men-myco-93-63</strain>
    </source>
</reference>
<dbReference type="PANTHER" id="PTHR33507">
    <property type="entry name" value="INNER MEMBRANE PROTEIN YBBJ"/>
    <property type="match status" value="1"/>
</dbReference>
<dbReference type="InterPro" id="IPR002810">
    <property type="entry name" value="NfeD-like_C"/>
</dbReference>
<protein>
    <submittedName>
        <fullName evidence="8">NfeD family protein</fullName>
    </submittedName>
</protein>
<feature type="domain" description="NfeD-like C-terminal" evidence="6">
    <location>
        <begin position="82"/>
        <end position="140"/>
    </location>
</feature>
<sequence length="145" mass="15032">MPWFVWLLTAAALGVVEFFTLTLVFGLLAGAALVAAVVAGAGVGLLGQLVALAATGAAGLVIIRPIALRHMTQPPLTREGSDALIGKRAEVLQEVTATRGLIKLSGEEWSARALDESHVIPVGGLVDVMEIDGATAIVYPRELLP</sequence>
<evidence type="ECO:0000256" key="3">
    <source>
        <dbReference type="ARBA" id="ARBA00022989"/>
    </source>
</evidence>
<dbReference type="Gene3D" id="2.40.50.140">
    <property type="entry name" value="Nucleic acid-binding proteins"/>
    <property type="match status" value="1"/>
</dbReference>
<dbReference type="GO" id="GO:0005886">
    <property type="term" value="C:plasma membrane"/>
    <property type="evidence" value="ECO:0007669"/>
    <property type="project" value="TreeGrafter"/>
</dbReference>
<dbReference type="RefSeq" id="WP_076682456.1">
    <property type="nucleotide sequence ID" value="NZ_CP015588.1"/>
</dbReference>
<evidence type="ECO:0000313" key="8">
    <source>
        <dbReference type="EMBL" id="QQC93086.1"/>
    </source>
</evidence>
<evidence type="ECO:0000313" key="7">
    <source>
        <dbReference type="EMBL" id="APY84797.1"/>
    </source>
</evidence>
<dbReference type="KEGG" id="ssia:A7J05_02650"/>
<dbReference type="AlphaFoldDB" id="A0A1P8TAZ1"/>
<dbReference type="InterPro" id="IPR012340">
    <property type="entry name" value="NA-bd_OB-fold"/>
</dbReference>
<dbReference type="Proteomes" id="UP000596130">
    <property type="component" value="Chromosome"/>
</dbReference>
<dbReference type="Proteomes" id="UP000187191">
    <property type="component" value="Chromosome"/>
</dbReference>
<keyword evidence="4 5" id="KW-0472">Membrane</keyword>
<evidence type="ECO:0000256" key="2">
    <source>
        <dbReference type="ARBA" id="ARBA00022692"/>
    </source>
</evidence>
<dbReference type="PANTHER" id="PTHR33507:SF3">
    <property type="entry name" value="INNER MEMBRANE PROTEIN YBBJ"/>
    <property type="match status" value="1"/>
</dbReference>
<dbReference type="EMBL" id="CP065959">
    <property type="protein sequence ID" value="QQC93086.1"/>
    <property type="molecule type" value="Genomic_DNA"/>
</dbReference>
<reference evidence="7 9" key="1">
    <citation type="submission" date="2016-05" db="EMBL/GenBank/DDBJ databases">
        <authorList>
            <person name="Gu J."/>
        </authorList>
    </citation>
    <scope>NUCLEOTIDE SEQUENCE [LARGE SCALE GENOMIC DNA]</scope>
    <source>
        <strain evidence="7 9">ACCC40021</strain>
    </source>
</reference>
<proteinExistence type="predicted"/>
<evidence type="ECO:0000256" key="5">
    <source>
        <dbReference type="SAM" id="Phobius"/>
    </source>
</evidence>
<dbReference type="Pfam" id="PF01957">
    <property type="entry name" value="NfeD"/>
    <property type="match status" value="1"/>
</dbReference>
<dbReference type="OrthoDB" id="9792945at2"/>
<organism evidence="8 10">
    <name type="scientific">Streptomyces alfalfae</name>
    <dbReference type="NCBI Taxonomy" id="1642299"/>
    <lineage>
        <taxon>Bacteria</taxon>
        <taxon>Bacillati</taxon>
        <taxon>Actinomycetota</taxon>
        <taxon>Actinomycetes</taxon>
        <taxon>Kitasatosporales</taxon>
        <taxon>Streptomycetaceae</taxon>
        <taxon>Streptomyces</taxon>
    </lineage>
</organism>
<gene>
    <name evidence="7" type="ORF">A7J05_02650</name>
    <name evidence="8" type="ORF">I8755_35660</name>
</gene>
<keyword evidence="2 5" id="KW-0812">Transmembrane</keyword>
<evidence type="ECO:0000313" key="9">
    <source>
        <dbReference type="Proteomes" id="UP000187191"/>
    </source>
</evidence>
<evidence type="ECO:0000256" key="1">
    <source>
        <dbReference type="ARBA" id="ARBA00004141"/>
    </source>
</evidence>
<comment type="subcellular location">
    <subcellularLocation>
        <location evidence="1">Membrane</location>
        <topology evidence="1">Multi-pass membrane protein</topology>
    </subcellularLocation>
</comment>
<accession>A0A1P8TAZ1</accession>
<dbReference type="InterPro" id="IPR052165">
    <property type="entry name" value="Membrane_assoc_protease"/>
</dbReference>
<evidence type="ECO:0000313" key="10">
    <source>
        <dbReference type="Proteomes" id="UP000596130"/>
    </source>
</evidence>
<dbReference type="SUPFAM" id="SSF141322">
    <property type="entry name" value="NfeD domain-like"/>
    <property type="match status" value="1"/>
</dbReference>
<keyword evidence="9" id="KW-1185">Reference proteome</keyword>
<evidence type="ECO:0000256" key="4">
    <source>
        <dbReference type="ARBA" id="ARBA00023136"/>
    </source>
</evidence>
<keyword evidence="3 5" id="KW-1133">Transmembrane helix</keyword>